<gene>
    <name evidence="1" type="ORF">METZ01_LOCUS336658</name>
</gene>
<dbReference type="Gene3D" id="3.90.226.10">
    <property type="entry name" value="2-enoyl-CoA Hydratase, Chain A, domain 1"/>
    <property type="match status" value="1"/>
</dbReference>
<evidence type="ECO:0008006" key="2">
    <source>
        <dbReference type="Google" id="ProtNLM"/>
    </source>
</evidence>
<feature type="non-terminal residue" evidence="1">
    <location>
        <position position="1"/>
    </location>
</feature>
<dbReference type="InterPro" id="IPR029045">
    <property type="entry name" value="ClpP/crotonase-like_dom_sf"/>
</dbReference>
<dbReference type="SUPFAM" id="SSF52096">
    <property type="entry name" value="ClpP/crotonase"/>
    <property type="match status" value="1"/>
</dbReference>
<proteinExistence type="predicted"/>
<protein>
    <recommendedName>
        <fullName evidence="2">Enoyl-CoA hydratase</fullName>
    </recommendedName>
</protein>
<sequence length="91" mass="9406">VQVLVTSTGQVRLKRATTAGDGMASLMLDDLVADRCATIASLAPMTLRAARAALAGQPDAAALADACFHSADLVEGITAFEESRQPSFGDR</sequence>
<accession>A0A382QE18</accession>
<dbReference type="AlphaFoldDB" id="A0A382QE18"/>
<dbReference type="EMBL" id="UINC01113884">
    <property type="protein sequence ID" value="SVC83804.1"/>
    <property type="molecule type" value="Genomic_DNA"/>
</dbReference>
<organism evidence="1">
    <name type="scientific">marine metagenome</name>
    <dbReference type="NCBI Taxonomy" id="408172"/>
    <lineage>
        <taxon>unclassified sequences</taxon>
        <taxon>metagenomes</taxon>
        <taxon>ecological metagenomes</taxon>
    </lineage>
</organism>
<name>A0A382QE18_9ZZZZ</name>
<evidence type="ECO:0000313" key="1">
    <source>
        <dbReference type="EMBL" id="SVC83804.1"/>
    </source>
</evidence>
<reference evidence="1" key="1">
    <citation type="submission" date="2018-05" db="EMBL/GenBank/DDBJ databases">
        <authorList>
            <person name="Lanie J.A."/>
            <person name="Ng W.-L."/>
            <person name="Kazmierczak K.M."/>
            <person name="Andrzejewski T.M."/>
            <person name="Davidsen T.M."/>
            <person name="Wayne K.J."/>
            <person name="Tettelin H."/>
            <person name="Glass J.I."/>
            <person name="Rusch D."/>
            <person name="Podicherti R."/>
            <person name="Tsui H.-C.T."/>
            <person name="Winkler M.E."/>
        </authorList>
    </citation>
    <scope>NUCLEOTIDE SEQUENCE</scope>
</reference>